<keyword evidence="2" id="KW-1185">Reference proteome</keyword>
<dbReference type="EMBL" id="BMGS01000014">
    <property type="protein sequence ID" value="GGG59425.1"/>
    <property type="molecule type" value="Genomic_DNA"/>
</dbReference>
<evidence type="ECO:0000313" key="2">
    <source>
        <dbReference type="Proteomes" id="UP000601361"/>
    </source>
</evidence>
<sequence>MQAALGIRARLYHVAELLVRYPDPEQRLAAADALDTPNELLAEAPRPGHRSRVAAIHRGGHIGGRAACTASGLLKRVGSYLIV</sequence>
<dbReference type="Proteomes" id="UP000601361">
    <property type="component" value="Unassembled WGS sequence"/>
</dbReference>
<protein>
    <submittedName>
        <fullName evidence="1">Uncharacterized protein</fullName>
    </submittedName>
</protein>
<accession>A0ABQ1X4E2</accession>
<comment type="caution">
    <text evidence="1">The sequence shown here is derived from an EMBL/GenBank/DDBJ whole genome shotgun (WGS) entry which is preliminary data.</text>
</comment>
<proteinExistence type="predicted"/>
<reference evidence="2" key="1">
    <citation type="journal article" date="2019" name="Int. J. Syst. Evol. Microbiol.">
        <title>The Global Catalogue of Microorganisms (GCM) 10K type strain sequencing project: providing services to taxonomists for standard genome sequencing and annotation.</title>
        <authorList>
            <consortium name="The Broad Institute Genomics Platform"/>
            <consortium name="The Broad Institute Genome Sequencing Center for Infectious Disease"/>
            <person name="Wu L."/>
            <person name="Ma J."/>
        </authorList>
    </citation>
    <scope>NUCLEOTIDE SEQUENCE [LARGE SCALE GENOMIC DNA]</scope>
    <source>
        <strain evidence="2">CGMCC 1.12990</strain>
    </source>
</reference>
<evidence type="ECO:0000313" key="1">
    <source>
        <dbReference type="EMBL" id="GGG59425.1"/>
    </source>
</evidence>
<organism evidence="1 2">
    <name type="scientific">Hymenobacter glacieicola</name>
    <dbReference type="NCBI Taxonomy" id="1562124"/>
    <lineage>
        <taxon>Bacteria</taxon>
        <taxon>Pseudomonadati</taxon>
        <taxon>Bacteroidota</taxon>
        <taxon>Cytophagia</taxon>
        <taxon>Cytophagales</taxon>
        <taxon>Hymenobacteraceae</taxon>
        <taxon>Hymenobacter</taxon>
    </lineage>
</organism>
<gene>
    <name evidence="1" type="ORF">GCM10011378_39260</name>
</gene>
<name>A0ABQ1X4E2_9BACT</name>